<dbReference type="SUPFAM" id="SSF52540">
    <property type="entry name" value="P-loop containing nucleoside triphosphate hydrolases"/>
    <property type="match status" value="1"/>
</dbReference>
<comment type="catalytic activity">
    <reaction evidence="9">
        <text>2 cob(II)alamin + reduced [electron-transfer flavoprotein] + 2 ATP = 2 adenosylcob(III)alamin + 2 triphosphate + oxidized [electron-transfer flavoprotein] + 3 H(+)</text>
        <dbReference type="Rhea" id="RHEA:28671"/>
        <dbReference type="Rhea" id="RHEA-COMP:10685"/>
        <dbReference type="Rhea" id="RHEA-COMP:10686"/>
        <dbReference type="ChEBI" id="CHEBI:15378"/>
        <dbReference type="ChEBI" id="CHEBI:16304"/>
        <dbReference type="ChEBI" id="CHEBI:18036"/>
        <dbReference type="ChEBI" id="CHEBI:18408"/>
        <dbReference type="ChEBI" id="CHEBI:30616"/>
        <dbReference type="ChEBI" id="CHEBI:57692"/>
        <dbReference type="ChEBI" id="CHEBI:58307"/>
        <dbReference type="EC" id="2.5.1.17"/>
    </reaction>
</comment>
<evidence type="ECO:0000256" key="3">
    <source>
        <dbReference type="ARBA" id="ARBA00012454"/>
    </source>
</evidence>
<dbReference type="EC" id="2.5.1.17" evidence="3"/>
<comment type="function">
    <text evidence="4">Required for both de novo synthesis of the corrin ring for the assimilation of exogenous corrinoids. Participates in the adenosylation of a variety of incomplete and complete corrinoids.</text>
</comment>
<name>F0RZX1_SPHGB</name>
<dbReference type="Proteomes" id="UP000008466">
    <property type="component" value="Chromosome"/>
</dbReference>
<dbReference type="InterPro" id="IPR027417">
    <property type="entry name" value="P-loop_NTPase"/>
</dbReference>
<dbReference type="InterPro" id="IPR003724">
    <property type="entry name" value="CblAdoTrfase_CobA"/>
</dbReference>
<proteinExistence type="inferred from homology"/>
<evidence type="ECO:0000313" key="11">
    <source>
        <dbReference type="Proteomes" id="UP000008466"/>
    </source>
</evidence>
<dbReference type="GO" id="GO:0009236">
    <property type="term" value="P:cobalamin biosynthetic process"/>
    <property type="evidence" value="ECO:0007669"/>
    <property type="project" value="InterPro"/>
</dbReference>
<evidence type="ECO:0000256" key="9">
    <source>
        <dbReference type="ARBA" id="ARBA00048692"/>
    </source>
</evidence>
<evidence type="ECO:0000256" key="1">
    <source>
        <dbReference type="ARBA" id="ARBA00005121"/>
    </source>
</evidence>
<accession>F0RZX1</accession>
<evidence type="ECO:0000313" key="10">
    <source>
        <dbReference type="EMBL" id="ADY13782.1"/>
    </source>
</evidence>
<dbReference type="PANTHER" id="PTHR46638:SF1">
    <property type="entry name" value="CORRINOID ADENOSYLTRANSFERASE"/>
    <property type="match status" value="1"/>
</dbReference>
<protein>
    <recommendedName>
        <fullName evidence="3">corrinoid adenosyltransferase</fullName>
        <ecNumber evidence="3">2.5.1.17</ecNumber>
    </recommendedName>
    <alternativeName>
        <fullName evidence="5">Cob(II)alamin adenosyltransferase</fullName>
    </alternativeName>
    <alternativeName>
        <fullName evidence="7">Cob(II)yrinic acid a,c-diamide adenosyltransferase</fullName>
    </alternativeName>
    <alternativeName>
        <fullName evidence="6">Cobinamide/cobalamin adenosyltransferase</fullName>
    </alternativeName>
</protein>
<comment type="pathway">
    <text evidence="1">Cofactor biosynthesis; adenosylcobalamin biosynthesis; adenosylcobalamin from cob(II)yrinate a,c-diamide: step 2/7.</text>
</comment>
<dbReference type="STRING" id="158189.SpiBuddy_1959"/>
<evidence type="ECO:0000256" key="5">
    <source>
        <dbReference type="ARBA" id="ARBA00031529"/>
    </source>
</evidence>
<dbReference type="EMBL" id="CP002541">
    <property type="protein sequence ID" value="ADY13782.1"/>
    <property type="molecule type" value="Genomic_DNA"/>
</dbReference>
<organism evidence="10 11">
    <name type="scientific">Sphaerochaeta globosa (strain ATCC BAA-1886 / DSM 22777 / Buddy)</name>
    <name type="common">Spirochaeta sp. (strain Buddy)</name>
    <dbReference type="NCBI Taxonomy" id="158189"/>
    <lineage>
        <taxon>Bacteria</taxon>
        <taxon>Pseudomonadati</taxon>
        <taxon>Spirochaetota</taxon>
        <taxon>Spirochaetia</taxon>
        <taxon>Spirochaetales</taxon>
        <taxon>Sphaerochaetaceae</taxon>
        <taxon>Sphaerochaeta</taxon>
    </lineage>
</organism>
<dbReference type="GO" id="GO:0005524">
    <property type="term" value="F:ATP binding"/>
    <property type="evidence" value="ECO:0007669"/>
    <property type="project" value="InterPro"/>
</dbReference>
<reference evidence="11" key="1">
    <citation type="submission" date="2011-02" db="EMBL/GenBank/DDBJ databases">
        <title>Complete sequence of Spirochaeta sp. Buddy.</title>
        <authorList>
            <person name="Lucas S."/>
            <person name="Copeland A."/>
            <person name="Lapidus A."/>
            <person name="Cheng J.-F."/>
            <person name="Goodwin L."/>
            <person name="Pitluck S."/>
            <person name="Zeytun A."/>
            <person name="Detter J.C."/>
            <person name="Han C."/>
            <person name="Tapia R."/>
            <person name="Land M."/>
            <person name="Hauser L."/>
            <person name="Kyrpides N."/>
            <person name="Ivanova N."/>
            <person name="Mikhailova N."/>
            <person name="Pagani I."/>
            <person name="Ritalahti K.M."/>
            <person name="Loeffler F.E."/>
            <person name="Woyke T."/>
        </authorList>
    </citation>
    <scope>NUCLEOTIDE SEQUENCE [LARGE SCALE GENOMIC DNA]</scope>
    <source>
        <strain evidence="11">ATCC BAA-1886 / DSM 22777 / Buddy</strain>
    </source>
</reference>
<dbReference type="OrthoDB" id="9810309at2"/>
<dbReference type="AlphaFoldDB" id="F0RZX1"/>
<keyword evidence="11" id="KW-1185">Reference proteome</keyword>
<comment type="similarity">
    <text evidence="2">Belongs to the Cob(I)alamin adenosyltransferase family.</text>
</comment>
<dbReference type="Pfam" id="PF02572">
    <property type="entry name" value="CobA_CobO_BtuR"/>
    <property type="match status" value="1"/>
</dbReference>
<keyword evidence="10" id="KW-0808">Transferase</keyword>
<dbReference type="GO" id="GO:0008817">
    <property type="term" value="F:corrinoid adenosyltransferase activity"/>
    <property type="evidence" value="ECO:0007669"/>
    <property type="project" value="UniProtKB-EC"/>
</dbReference>
<comment type="catalytic activity">
    <reaction evidence="8">
        <text>2 cob(II)yrinate a,c diamide + reduced [electron-transfer flavoprotein] + 2 ATP = 2 adenosylcob(III)yrinate a,c-diamide + 2 triphosphate + oxidized [electron-transfer flavoprotein] + 3 H(+)</text>
        <dbReference type="Rhea" id="RHEA:11528"/>
        <dbReference type="Rhea" id="RHEA-COMP:10685"/>
        <dbReference type="Rhea" id="RHEA-COMP:10686"/>
        <dbReference type="ChEBI" id="CHEBI:15378"/>
        <dbReference type="ChEBI" id="CHEBI:18036"/>
        <dbReference type="ChEBI" id="CHEBI:30616"/>
        <dbReference type="ChEBI" id="CHEBI:57692"/>
        <dbReference type="ChEBI" id="CHEBI:58307"/>
        <dbReference type="ChEBI" id="CHEBI:58503"/>
        <dbReference type="ChEBI" id="CHEBI:58537"/>
        <dbReference type="EC" id="2.5.1.17"/>
    </reaction>
</comment>
<dbReference type="PIRSF" id="PIRSF015617">
    <property type="entry name" value="Adensltrnsf_CobA"/>
    <property type="match status" value="1"/>
</dbReference>
<evidence type="ECO:0000256" key="7">
    <source>
        <dbReference type="ARBA" id="ARBA00033354"/>
    </source>
</evidence>
<dbReference type="Gene3D" id="3.40.50.300">
    <property type="entry name" value="P-loop containing nucleotide triphosphate hydrolases"/>
    <property type="match status" value="1"/>
</dbReference>
<evidence type="ECO:0000256" key="6">
    <source>
        <dbReference type="ARBA" id="ARBA00033334"/>
    </source>
</evidence>
<dbReference type="KEGG" id="sbu:SpiBuddy_1959"/>
<dbReference type="eggNOG" id="COG2109">
    <property type="taxonomic scope" value="Bacteria"/>
</dbReference>
<evidence type="ECO:0000256" key="2">
    <source>
        <dbReference type="ARBA" id="ARBA00007487"/>
    </source>
</evidence>
<evidence type="ECO:0000256" key="8">
    <source>
        <dbReference type="ARBA" id="ARBA00048555"/>
    </source>
</evidence>
<evidence type="ECO:0000256" key="4">
    <source>
        <dbReference type="ARBA" id="ARBA00024929"/>
    </source>
</evidence>
<dbReference type="HOGENOM" id="CLU_088595_0_1_12"/>
<gene>
    <name evidence="10" type="ordered locus">SpiBuddy_1959</name>
</gene>
<dbReference type="PANTHER" id="PTHR46638">
    <property type="entry name" value="CORRINOID ADENOSYLTRANSFERASE"/>
    <property type="match status" value="1"/>
</dbReference>
<dbReference type="RefSeq" id="WP_013607631.1">
    <property type="nucleotide sequence ID" value="NC_015152.1"/>
</dbReference>
<sequence length="178" mass="19614">MGKAMVLVYTGDGKGKSCASMGQLIRALGHGAHCAVAQFIKQDPEILGSGEYAIAKQLGVTWKHFGAGFTWEGDNNTVNAELAKRGWEQVKRWISASAFDVIVLDEFTYTLNFGYLDTDEVCTWISDHRSKEGFPHLVISGRNAPKALIAIADMVSEIQEVKHHLQQSGRKAEAMIEF</sequence>